<proteinExistence type="predicted"/>
<dbReference type="AlphaFoldDB" id="X1R1T7"/>
<gene>
    <name evidence="1" type="ORF">S06H3_66858</name>
</gene>
<comment type="caution">
    <text evidence="1">The sequence shown here is derived from an EMBL/GenBank/DDBJ whole genome shotgun (WGS) entry which is preliminary data.</text>
</comment>
<protein>
    <submittedName>
        <fullName evidence="1">Uncharacterized protein</fullName>
    </submittedName>
</protein>
<reference evidence="1" key="1">
    <citation type="journal article" date="2014" name="Front. Microbiol.">
        <title>High frequency of phylogenetically diverse reductive dehalogenase-homologous genes in deep subseafloor sedimentary metagenomes.</title>
        <authorList>
            <person name="Kawai M."/>
            <person name="Futagami T."/>
            <person name="Toyoda A."/>
            <person name="Takaki Y."/>
            <person name="Nishi S."/>
            <person name="Hori S."/>
            <person name="Arai W."/>
            <person name="Tsubouchi T."/>
            <person name="Morono Y."/>
            <person name="Uchiyama I."/>
            <person name="Ito T."/>
            <person name="Fujiyama A."/>
            <person name="Inagaki F."/>
            <person name="Takami H."/>
        </authorList>
    </citation>
    <scope>NUCLEOTIDE SEQUENCE</scope>
    <source>
        <strain evidence="1">Expedition CK06-06</strain>
    </source>
</reference>
<name>X1R1T7_9ZZZZ</name>
<evidence type="ECO:0000313" key="1">
    <source>
        <dbReference type="EMBL" id="GAI61031.1"/>
    </source>
</evidence>
<accession>X1R1T7</accession>
<organism evidence="1">
    <name type="scientific">marine sediment metagenome</name>
    <dbReference type="NCBI Taxonomy" id="412755"/>
    <lineage>
        <taxon>unclassified sequences</taxon>
        <taxon>metagenomes</taxon>
        <taxon>ecological metagenomes</taxon>
    </lineage>
</organism>
<feature type="non-terminal residue" evidence="1">
    <location>
        <position position="1"/>
    </location>
</feature>
<dbReference type="EMBL" id="BARV01045845">
    <property type="protein sequence ID" value="GAI61031.1"/>
    <property type="molecule type" value="Genomic_DNA"/>
</dbReference>
<sequence length="39" mass="4647">YLELFELMIYLKRDLNFGFEVKEFVSSGNENIFILAKTD</sequence>